<evidence type="ECO:0000313" key="3">
    <source>
        <dbReference type="Proteomes" id="UP000297149"/>
    </source>
</evidence>
<feature type="domain" description="Putative beta-lactamase-inhibitor-like PepSY-like" evidence="1">
    <location>
        <begin position="21"/>
        <end position="103"/>
    </location>
</feature>
<name>A0A4P7W4E5_9BACT</name>
<keyword evidence="3" id="KW-1185">Reference proteome</keyword>
<accession>A0A4P7W4E5</accession>
<dbReference type="SUPFAM" id="SSF160574">
    <property type="entry name" value="BT0923-like"/>
    <property type="match status" value="1"/>
</dbReference>
<sequence>MVYRTILSGSGVKSFSQNDSGYKVKITNGASLSFDTEYSWTFIDGNGVRLPEVIVYNQLPPALFNYLQGIEQQADVYAMSRDKTYYKLTMHDTIIIYEISTGKISYPDGKTLDT</sequence>
<dbReference type="EMBL" id="CP039396">
    <property type="protein sequence ID" value="QCD42827.1"/>
    <property type="molecule type" value="Genomic_DNA"/>
</dbReference>
<dbReference type="Proteomes" id="UP000297149">
    <property type="component" value="Chromosome"/>
</dbReference>
<evidence type="ECO:0000313" key="2">
    <source>
        <dbReference type="EMBL" id="QCD42827.1"/>
    </source>
</evidence>
<protein>
    <recommendedName>
        <fullName evidence="1">Putative beta-lactamase-inhibitor-like PepSY-like domain-containing protein</fullName>
    </recommendedName>
</protein>
<dbReference type="KEGG" id="ddb:E7747_11340"/>
<reference evidence="3" key="1">
    <citation type="submission" date="2019-02" db="EMBL/GenBank/DDBJ databases">
        <title>Isolation and identification of novel species under the genus Muribaculum.</title>
        <authorList>
            <person name="Miyake S."/>
            <person name="Ding Y."/>
            <person name="Low A."/>
            <person name="Soh M."/>
            <person name="Seedorf H."/>
        </authorList>
    </citation>
    <scope>NUCLEOTIDE SEQUENCE [LARGE SCALE GENOMIC DNA]</scope>
    <source>
        <strain evidence="3">H5</strain>
    </source>
</reference>
<dbReference type="InterPro" id="IPR021533">
    <property type="entry name" value="PepSY-like"/>
</dbReference>
<dbReference type="Gene3D" id="3.40.1420.30">
    <property type="match status" value="1"/>
</dbReference>
<evidence type="ECO:0000259" key="1">
    <source>
        <dbReference type="Pfam" id="PF11396"/>
    </source>
</evidence>
<organism evidence="2 3">
    <name type="scientific">Duncaniella dubosii</name>
    <dbReference type="NCBI Taxonomy" id="2518971"/>
    <lineage>
        <taxon>Bacteria</taxon>
        <taxon>Pseudomonadati</taxon>
        <taxon>Bacteroidota</taxon>
        <taxon>Bacteroidia</taxon>
        <taxon>Bacteroidales</taxon>
        <taxon>Muribaculaceae</taxon>
        <taxon>Duncaniella</taxon>
    </lineage>
</organism>
<dbReference type="AlphaFoldDB" id="A0A4P7W4E5"/>
<dbReference type="Pfam" id="PF11396">
    <property type="entry name" value="PepSY_like"/>
    <property type="match status" value="1"/>
</dbReference>
<gene>
    <name evidence="2" type="ORF">E7747_11340</name>
</gene>
<proteinExistence type="predicted"/>